<accession>A0A6H5GBH4</accession>
<dbReference type="OrthoDB" id="10655612at2759"/>
<name>A0A6H5GBH4_9HEMI</name>
<proteinExistence type="predicted"/>
<feature type="region of interest" description="Disordered" evidence="1">
    <location>
        <begin position="130"/>
        <end position="167"/>
    </location>
</feature>
<sequence>MPHSGQCKLRYRLVYDGCLVLVVNSYYDEESEKPSIEFLGGDGLPPPAYFFIFYFITLVKSYYYEKAGLVEEYKKPVPVETEEEEEAAGELDEDEESEALGDGYQEYAGAGGSGGNGAISYSQVVSEHRPVQRYNPSSQSSQYPSQYSSQSSSTFGSPPSPNYRGLTAEGTNVVEKPAVPGLYKVPIPVIPAFDRPILPLVPVAPVIAPVKYPIQFVRPFAYLAPEGKAFQQGHHQQGHHQQGHHQQGFDQQGFNQQGLNQQLAPVKQEQPEYLLTKVPLVYHATYSETPQSGFNHNQKFNDGPNNHGSDFNLGPADNFKHGAANHQTNGFQSSVNHGHHNFANNPAHNHNFHHNQHLPSITTPGTPAFNNFNPPVPLVPTPTPYHHQHQHFHN</sequence>
<reference evidence="2 3" key="1">
    <citation type="submission" date="2020-02" db="EMBL/GenBank/DDBJ databases">
        <authorList>
            <person name="Ferguson B K."/>
        </authorList>
    </citation>
    <scope>NUCLEOTIDE SEQUENCE [LARGE SCALE GENOMIC DNA]</scope>
</reference>
<dbReference type="AlphaFoldDB" id="A0A6H5GBH4"/>
<organism evidence="2 3">
    <name type="scientific">Nesidiocoris tenuis</name>
    <dbReference type="NCBI Taxonomy" id="355587"/>
    <lineage>
        <taxon>Eukaryota</taxon>
        <taxon>Metazoa</taxon>
        <taxon>Ecdysozoa</taxon>
        <taxon>Arthropoda</taxon>
        <taxon>Hexapoda</taxon>
        <taxon>Insecta</taxon>
        <taxon>Pterygota</taxon>
        <taxon>Neoptera</taxon>
        <taxon>Paraneoptera</taxon>
        <taxon>Hemiptera</taxon>
        <taxon>Heteroptera</taxon>
        <taxon>Panheteroptera</taxon>
        <taxon>Cimicomorpha</taxon>
        <taxon>Miridae</taxon>
        <taxon>Dicyphina</taxon>
        <taxon>Nesidiocoris</taxon>
    </lineage>
</organism>
<feature type="region of interest" description="Disordered" evidence="1">
    <location>
        <begin position="77"/>
        <end position="97"/>
    </location>
</feature>
<dbReference type="Proteomes" id="UP000479000">
    <property type="component" value="Unassembled WGS sequence"/>
</dbReference>
<keyword evidence="3" id="KW-1185">Reference proteome</keyword>
<dbReference type="EMBL" id="CADCXU010009050">
    <property type="protein sequence ID" value="CAA9999775.1"/>
    <property type="molecule type" value="Genomic_DNA"/>
</dbReference>
<protein>
    <submittedName>
        <fullName evidence="2">Uncharacterized protein</fullName>
    </submittedName>
</protein>
<evidence type="ECO:0000313" key="2">
    <source>
        <dbReference type="EMBL" id="CAA9999775.1"/>
    </source>
</evidence>
<gene>
    <name evidence="2" type="ORF">NTEN_LOCUS6029</name>
</gene>
<evidence type="ECO:0000313" key="3">
    <source>
        <dbReference type="Proteomes" id="UP000479000"/>
    </source>
</evidence>
<feature type="compositionally biased region" description="Acidic residues" evidence="1">
    <location>
        <begin position="80"/>
        <end position="97"/>
    </location>
</feature>
<evidence type="ECO:0000256" key="1">
    <source>
        <dbReference type="SAM" id="MobiDB-lite"/>
    </source>
</evidence>
<feature type="region of interest" description="Disordered" evidence="1">
    <location>
        <begin position="229"/>
        <end position="252"/>
    </location>
</feature>
<feature type="compositionally biased region" description="Low complexity" evidence="1">
    <location>
        <begin position="136"/>
        <end position="157"/>
    </location>
</feature>